<organism evidence="3 4">
    <name type="scientific">Scleroderma citrinum Foug A</name>
    <dbReference type="NCBI Taxonomy" id="1036808"/>
    <lineage>
        <taxon>Eukaryota</taxon>
        <taxon>Fungi</taxon>
        <taxon>Dikarya</taxon>
        <taxon>Basidiomycota</taxon>
        <taxon>Agaricomycotina</taxon>
        <taxon>Agaricomycetes</taxon>
        <taxon>Agaricomycetidae</taxon>
        <taxon>Boletales</taxon>
        <taxon>Sclerodermatineae</taxon>
        <taxon>Sclerodermataceae</taxon>
        <taxon>Scleroderma</taxon>
    </lineage>
</organism>
<sequence>MSLPTSTEAERTSQVQEDKRLSWWYKCTSHTRCHDSAAECPARLLSAVVSTTYLPRHGRTADKKPEVTTKGVYTILNLSARPTFIRVVVRPVVHFPMSPQLSAPPSLAHDHSHCNWNAHRDRGPLRSINNVDPNVTSVANCFERTPLLLQSPPIRCPHEHLNESAFHPPSEPKEKILSYRNMCRGELGILPRYALPVLATRIFEYYSFSFVSVIVIGHLSTVYLAAAILGMMAASVTRYSIVQGTTTALDTLLPPAWTSDTPYMAGLWTQRMAWTPIGRGVWSGWSVLGRLGIAGIGQTASAWWTWELVGLAASLYAFAVLPGQEYQAPIALCAATSVRTVFIVFRTKWAFLFNNDPEVVSLVASVLPITALCQMFTGVTAIGSGIVMARGMQGVGALVSLRALDRADVCIGVRLRDFMWIGVVQKARERVGGKSSGALD</sequence>
<keyword evidence="4" id="KW-1185">Reference proteome</keyword>
<proteinExistence type="inferred from homology"/>
<protein>
    <submittedName>
        <fullName evidence="3">Uncharacterized protein</fullName>
    </submittedName>
</protein>
<evidence type="ECO:0000313" key="3">
    <source>
        <dbReference type="EMBL" id="KIM64785.1"/>
    </source>
</evidence>
<dbReference type="PANTHER" id="PTHR11206">
    <property type="entry name" value="MULTIDRUG RESISTANCE PROTEIN"/>
    <property type="match status" value="1"/>
</dbReference>
<keyword evidence="2" id="KW-1133">Transmembrane helix</keyword>
<feature type="transmembrane region" description="Helical" evidence="2">
    <location>
        <begin position="303"/>
        <end position="321"/>
    </location>
</feature>
<evidence type="ECO:0000256" key="1">
    <source>
        <dbReference type="ARBA" id="ARBA00010199"/>
    </source>
</evidence>
<evidence type="ECO:0000256" key="2">
    <source>
        <dbReference type="SAM" id="Phobius"/>
    </source>
</evidence>
<feature type="transmembrane region" description="Helical" evidence="2">
    <location>
        <begin position="328"/>
        <end position="347"/>
    </location>
</feature>
<dbReference type="Pfam" id="PF01554">
    <property type="entry name" value="MatE"/>
    <property type="match status" value="1"/>
</dbReference>
<dbReference type="OrthoDB" id="2126698at2759"/>
<dbReference type="AlphaFoldDB" id="A0A0C3DW32"/>
<dbReference type="HOGENOM" id="CLU_622815_0_0_1"/>
<dbReference type="GO" id="GO:0016020">
    <property type="term" value="C:membrane"/>
    <property type="evidence" value="ECO:0007669"/>
    <property type="project" value="InterPro"/>
</dbReference>
<evidence type="ECO:0000313" key="4">
    <source>
        <dbReference type="Proteomes" id="UP000053989"/>
    </source>
</evidence>
<dbReference type="InterPro" id="IPR002528">
    <property type="entry name" value="MATE_fam"/>
</dbReference>
<dbReference type="Proteomes" id="UP000053989">
    <property type="component" value="Unassembled WGS sequence"/>
</dbReference>
<keyword evidence="2" id="KW-0472">Membrane</keyword>
<feature type="transmembrane region" description="Helical" evidence="2">
    <location>
        <begin position="205"/>
        <end position="229"/>
    </location>
</feature>
<feature type="transmembrane region" description="Helical" evidence="2">
    <location>
        <begin position="359"/>
        <end position="382"/>
    </location>
</feature>
<name>A0A0C3DW32_9AGAM</name>
<keyword evidence="2" id="KW-0812">Transmembrane</keyword>
<comment type="similarity">
    <text evidence="1">Belongs to the multi antimicrobial extrusion (MATE) (TC 2.A.66.1) family.</text>
</comment>
<reference evidence="3 4" key="1">
    <citation type="submission" date="2014-04" db="EMBL/GenBank/DDBJ databases">
        <authorList>
            <consortium name="DOE Joint Genome Institute"/>
            <person name="Kuo A."/>
            <person name="Kohler A."/>
            <person name="Nagy L.G."/>
            <person name="Floudas D."/>
            <person name="Copeland A."/>
            <person name="Barry K.W."/>
            <person name="Cichocki N."/>
            <person name="Veneault-Fourrey C."/>
            <person name="LaButti K."/>
            <person name="Lindquist E.A."/>
            <person name="Lipzen A."/>
            <person name="Lundell T."/>
            <person name="Morin E."/>
            <person name="Murat C."/>
            <person name="Sun H."/>
            <person name="Tunlid A."/>
            <person name="Henrissat B."/>
            <person name="Grigoriev I.V."/>
            <person name="Hibbett D.S."/>
            <person name="Martin F."/>
            <person name="Nordberg H.P."/>
            <person name="Cantor M.N."/>
            <person name="Hua S.X."/>
        </authorList>
    </citation>
    <scope>NUCLEOTIDE SEQUENCE [LARGE SCALE GENOMIC DNA]</scope>
    <source>
        <strain evidence="3 4">Foug A</strain>
    </source>
</reference>
<reference evidence="4" key="2">
    <citation type="submission" date="2015-01" db="EMBL/GenBank/DDBJ databases">
        <title>Evolutionary Origins and Diversification of the Mycorrhizal Mutualists.</title>
        <authorList>
            <consortium name="DOE Joint Genome Institute"/>
            <consortium name="Mycorrhizal Genomics Consortium"/>
            <person name="Kohler A."/>
            <person name="Kuo A."/>
            <person name="Nagy L.G."/>
            <person name="Floudas D."/>
            <person name="Copeland A."/>
            <person name="Barry K.W."/>
            <person name="Cichocki N."/>
            <person name="Veneault-Fourrey C."/>
            <person name="LaButti K."/>
            <person name="Lindquist E.A."/>
            <person name="Lipzen A."/>
            <person name="Lundell T."/>
            <person name="Morin E."/>
            <person name="Murat C."/>
            <person name="Riley R."/>
            <person name="Ohm R."/>
            <person name="Sun H."/>
            <person name="Tunlid A."/>
            <person name="Henrissat B."/>
            <person name="Grigoriev I.V."/>
            <person name="Hibbett D.S."/>
            <person name="Martin F."/>
        </authorList>
    </citation>
    <scope>NUCLEOTIDE SEQUENCE [LARGE SCALE GENOMIC DNA]</scope>
    <source>
        <strain evidence="4">Foug A</strain>
    </source>
</reference>
<dbReference type="GO" id="GO:0042910">
    <property type="term" value="F:xenobiotic transmembrane transporter activity"/>
    <property type="evidence" value="ECO:0007669"/>
    <property type="project" value="InterPro"/>
</dbReference>
<dbReference type="GO" id="GO:0015297">
    <property type="term" value="F:antiporter activity"/>
    <property type="evidence" value="ECO:0007669"/>
    <property type="project" value="InterPro"/>
</dbReference>
<accession>A0A0C3DW32</accession>
<dbReference type="STRING" id="1036808.A0A0C3DW32"/>
<dbReference type="EMBL" id="KN822026">
    <property type="protein sequence ID" value="KIM64785.1"/>
    <property type="molecule type" value="Genomic_DNA"/>
</dbReference>
<gene>
    <name evidence="3" type="ORF">SCLCIDRAFT_8390</name>
</gene>
<dbReference type="InParanoid" id="A0A0C3DW32"/>